<dbReference type="EMBL" id="JBHTMU010000009">
    <property type="protein sequence ID" value="MFD1342235.1"/>
    <property type="molecule type" value="Genomic_DNA"/>
</dbReference>
<sequence length="438" mass="46367">MPLPDPEIVVLGGGPAGSSAALRLAVDGARVTIVSPPRVPATRLESLPVGGQALCDLPGLRRALDTSAVAVVARRELLWRERPETLEVTRDAPFLIDRARFDRACLAEAIRAGARLETSRARRDGPEIVLEDGRRWHPVAILDARGRRGLRARAPGLPQMVALPFRASDPSGVMRIAAVPDGWLWCAAGPQDRAEGALFCRAERVAGLDATERAALVTEALRSVGLLGAASGTPSAASLDWAETAMPEARVIRIGDRALARDPIAAHGLVHALRSAAQGSAAALTLLEGGNADAVREFVESRHRADVLAAKAVTEAAYASQARIGTGFWSDIARDPRPETASPPQDIDVTRRYALAAPLSRGAALIEGRIRWSPVIEFPASARRATHVGALRAETLTRLIGPPAPLGALLERLETQVPPTVARTIVRELLDGGALSPV</sequence>
<evidence type="ECO:0000313" key="1">
    <source>
        <dbReference type="EMBL" id="MFD1342235.1"/>
    </source>
</evidence>
<accession>A0ABW3ZHM4</accession>
<proteinExistence type="predicted"/>
<dbReference type="PRINTS" id="PR00420">
    <property type="entry name" value="RNGMNOXGNASE"/>
</dbReference>
<gene>
    <name evidence="1" type="ORF">ACFQ4E_07380</name>
</gene>
<dbReference type="InterPro" id="IPR036188">
    <property type="entry name" value="FAD/NAD-bd_sf"/>
</dbReference>
<keyword evidence="2" id="KW-1185">Reference proteome</keyword>
<dbReference type="GO" id="GO:0016491">
    <property type="term" value="F:oxidoreductase activity"/>
    <property type="evidence" value="ECO:0007669"/>
    <property type="project" value="UniProtKB-KW"/>
</dbReference>
<dbReference type="Proteomes" id="UP001597135">
    <property type="component" value="Unassembled WGS sequence"/>
</dbReference>
<dbReference type="EC" id="1.-.-.-" evidence="1"/>
<evidence type="ECO:0000313" key="2">
    <source>
        <dbReference type="Proteomes" id="UP001597135"/>
    </source>
</evidence>
<protein>
    <submittedName>
        <fullName evidence="1">NAD(P)/FAD-dependent oxidoreductase</fullName>
        <ecNumber evidence="1">1.-.-.-</ecNumber>
    </submittedName>
</protein>
<comment type="caution">
    <text evidence="1">The sequence shown here is derived from an EMBL/GenBank/DDBJ whole genome shotgun (WGS) entry which is preliminary data.</text>
</comment>
<keyword evidence="1" id="KW-0560">Oxidoreductase</keyword>
<organism evidence="1 2">
    <name type="scientific">Litorisediminicola beolgyonensis</name>
    <dbReference type="NCBI Taxonomy" id="1173614"/>
    <lineage>
        <taxon>Bacteria</taxon>
        <taxon>Pseudomonadati</taxon>
        <taxon>Pseudomonadota</taxon>
        <taxon>Alphaproteobacteria</taxon>
        <taxon>Rhodobacterales</taxon>
        <taxon>Paracoccaceae</taxon>
        <taxon>Litorisediminicola</taxon>
    </lineage>
</organism>
<dbReference type="SUPFAM" id="SSF51905">
    <property type="entry name" value="FAD/NAD(P)-binding domain"/>
    <property type="match status" value="1"/>
</dbReference>
<dbReference type="RefSeq" id="WP_386802296.1">
    <property type="nucleotide sequence ID" value="NZ_JBHTMU010000009.1"/>
</dbReference>
<reference evidence="2" key="1">
    <citation type="journal article" date="2019" name="Int. J. Syst. Evol. Microbiol.">
        <title>The Global Catalogue of Microorganisms (GCM) 10K type strain sequencing project: providing services to taxonomists for standard genome sequencing and annotation.</title>
        <authorList>
            <consortium name="The Broad Institute Genomics Platform"/>
            <consortium name="The Broad Institute Genome Sequencing Center for Infectious Disease"/>
            <person name="Wu L."/>
            <person name="Ma J."/>
        </authorList>
    </citation>
    <scope>NUCLEOTIDE SEQUENCE [LARGE SCALE GENOMIC DNA]</scope>
    <source>
        <strain evidence="2">CCUG 62953</strain>
    </source>
</reference>
<dbReference type="Gene3D" id="3.30.9.100">
    <property type="match status" value="1"/>
</dbReference>
<name>A0ABW3ZHM4_9RHOB</name>
<dbReference type="Gene3D" id="3.50.50.60">
    <property type="entry name" value="FAD/NAD(P)-binding domain"/>
    <property type="match status" value="1"/>
</dbReference>